<evidence type="ECO:0000259" key="19">
    <source>
        <dbReference type="PROSITE" id="PS51007"/>
    </source>
</evidence>
<evidence type="ECO:0000313" key="21">
    <source>
        <dbReference type="Proteomes" id="UP000294664"/>
    </source>
</evidence>
<dbReference type="GO" id="GO:0005507">
    <property type="term" value="F:copper ion binding"/>
    <property type="evidence" value="ECO:0007669"/>
    <property type="project" value="InterPro"/>
</dbReference>
<dbReference type="InterPro" id="IPR009056">
    <property type="entry name" value="Cyt_c-like_dom"/>
</dbReference>
<dbReference type="SUPFAM" id="SSF49503">
    <property type="entry name" value="Cupredoxins"/>
    <property type="match status" value="1"/>
</dbReference>
<keyword evidence="7 16" id="KW-0479">Metal-binding</keyword>
<evidence type="ECO:0000256" key="12">
    <source>
        <dbReference type="ARBA" id="ARBA00023136"/>
    </source>
</evidence>
<dbReference type="GO" id="GO:0016491">
    <property type="term" value="F:oxidoreductase activity"/>
    <property type="evidence" value="ECO:0007669"/>
    <property type="project" value="InterPro"/>
</dbReference>
<evidence type="ECO:0000313" key="20">
    <source>
        <dbReference type="EMBL" id="TCT01557.1"/>
    </source>
</evidence>
<proteinExistence type="inferred from homology"/>
<comment type="similarity">
    <text evidence="2">Belongs to the cytochrome c oxidase subunit 2 family.</text>
</comment>
<dbReference type="InterPro" id="IPR014222">
    <property type="entry name" value="Cyt_c_oxidase_su2"/>
</dbReference>
<evidence type="ECO:0000256" key="11">
    <source>
        <dbReference type="ARBA" id="ARBA00023008"/>
    </source>
</evidence>
<keyword evidence="10 16" id="KW-0408">Iron</keyword>
<organism evidence="20 21">
    <name type="scientific">Aquabacter spiritensis</name>
    <dbReference type="NCBI Taxonomy" id="933073"/>
    <lineage>
        <taxon>Bacteria</taxon>
        <taxon>Pseudomonadati</taxon>
        <taxon>Pseudomonadota</taxon>
        <taxon>Alphaproteobacteria</taxon>
        <taxon>Hyphomicrobiales</taxon>
        <taxon>Xanthobacteraceae</taxon>
        <taxon>Aquabacter</taxon>
    </lineage>
</organism>
<dbReference type="RefSeq" id="WP_132035239.1">
    <property type="nucleotide sequence ID" value="NZ_SMAI01000018.1"/>
</dbReference>
<dbReference type="Proteomes" id="UP000294664">
    <property type="component" value="Unassembled WGS sequence"/>
</dbReference>
<evidence type="ECO:0000256" key="2">
    <source>
        <dbReference type="ARBA" id="ARBA00007866"/>
    </source>
</evidence>
<evidence type="ECO:0000256" key="1">
    <source>
        <dbReference type="ARBA" id="ARBA00004141"/>
    </source>
</evidence>
<evidence type="ECO:0000256" key="10">
    <source>
        <dbReference type="ARBA" id="ARBA00023004"/>
    </source>
</evidence>
<dbReference type="EMBL" id="SMAI01000018">
    <property type="protein sequence ID" value="TCT01557.1"/>
    <property type="molecule type" value="Genomic_DNA"/>
</dbReference>
<dbReference type="Pfam" id="PF00034">
    <property type="entry name" value="Cytochrom_C"/>
    <property type="match status" value="1"/>
</dbReference>
<evidence type="ECO:0000256" key="13">
    <source>
        <dbReference type="ARBA" id="ARBA00024688"/>
    </source>
</evidence>
<comment type="subcellular location">
    <subcellularLocation>
        <location evidence="1">Membrane</location>
        <topology evidence="1">Multi-pass membrane protein</topology>
    </subcellularLocation>
</comment>
<evidence type="ECO:0000256" key="3">
    <source>
        <dbReference type="ARBA" id="ARBA00022448"/>
    </source>
</evidence>
<reference evidence="20 21" key="1">
    <citation type="submission" date="2019-03" db="EMBL/GenBank/DDBJ databases">
        <title>Genomic Encyclopedia of Type Strains, Phase IV (KMG-IV): sequencing the most valuable type-strain genomes for metagenomic binning, comparative biology and taxonomic classification.</title>
        <authorList>
            <person name="Goeker M."/>
        </authorList>
    </citation>
    <scope>NUCLEOTIDE SEQUENCE [LARGE SCALE GENOMIC DNA]</scope>
    <source>
        <strain evidence="20 21">DSM 9035</strain>
    </source>
</reference>
<keyword evidence="5" id="KW-0679">Respiratory chain</keyword>
<dbReference type="InterPro" id="IPR045187">
    <property type="entry name" value="CcO_II"/>
</dbReference>
<keyword evidence="11" id="KW-0186">Copper</keyword>
<comment type="caution">
    <text evidence="20">The sequence shown here is derived from an EMBL/GenBank/DDBJ whole genome shotgun (WGS) entry which is preliminary data.</text>
</comment>
<accession>A0A4R3LTB9</accession>
<dbReference type="Gene3D" id="2.60.40.420">
    <property type="entry name" value="Cupredoxins - blue copper proteins"/>
    <property type="match status" value="1"/>
</dbReference>
<keyword evidence="8" id="KW-0249">Electron transport</keyword>
<keyword evidence="4 16" id="KW-0349">Heme</keyword>
<keyword evidence="12 17" id="KW-0472">Membrane</keyword>
<dbReference type="OrthoDB" id="9781261at2"/>
<dbReference type="InterPro" id="IPR008972">
    <property type="entry name" value="Cupredoxin"/>
</dbReference>
<gene>
    <name evidence="20" type="ORF">EDC64_11856</name>
</gene>
<feature type="transmembrane region" description="Helical" evidence="17">
    <location>
        <begin position="66"/>
        <end position="88"/>
    </location>
</feature>
<keyword evidence="21" id="KW-1185">Reference proteome</keyword>
<evidence type="ECO:0000256" key="16">
    <source>
        <dbReference type="PROSITE-ProRule" id="PRU00433"/>
    </source>
</evidence>
<comment type="function">
    <text evidence="13">Subunits I and II form the functional core of the enzyme complex. Electrons originating in cytochrome c are transferred via heme a and Cu(A) to the binuclear center formed by heme a3 and Cu(B).</text>
</comment>
<dbReference type="InterPro" id="IPR002429">
    <property type="entry name" value="CcO_II-like_C"/>
</dbReference>
<feature type="domain" description="Cytochrome oxidase subunit II copper A binding" evidence="18">
    <location>
        <begin position="99"/>
        <end position="216"/>
    </location>
</feature>
<name>A0A4R3LTB9_9HYPH</name>
<dbReference type="PANTHER" id="PTHR22888">
    <property type="entry name" value="CYTOCHROME C OXIDASE, SUBUNIT II"/>
    <property type="match status" value="1"/>
</dbReference>
<evidence type="ECO:0000256" key="15">
    <source>
        <dbReference type="ARBA" id="ARBA00047816"/>
    </source>
</evidence>
<dbReference type="PANTHER" id="PTHR22888:SF9">
    <property type="entry name" value="CYTOCHROME C OXIDASE SUBUNIT 2"/>
    <property type="match status" value="1"/>
</dbReference>
<dbReference type="Pfam" id="PF00116">
    <property type="entry name" value="COX2"/>
    <property type="match status" value="1"/>
</dbReference>
<dbReference type="InterPro" id="IPR034236">
    <property type="entry name" value="CuRO_CcO_Caa3_II"/>
</dbReference>
<sequence length="319" mass="34126">MSGLDAVFSGVQSALAPAGSAAAGIATLTWIMFAGAAIIFLIVMACVAFALFAPQERRAFLSDHRMVIGGGIIFPFVVLTALLVYGLVLTRDLVRAPGTEPLEIHVTGEQFWWRVHYPAATAETPPLVTANEIHVPVGRPVRFLLTSADVIHSFWIPSLAGKLDMIPGHTNRLLLEAERPGIYRGQCAEFCGSAHALMAFDVVAHTPEAFEAWMRGQREDARQPVTTLRAQGRDLFLESGCGACHTVRGTSAAGTLGPDLTHVGSRRTIGAGLFPTNRGTLAGWIASTQHLKPASKMPSFGVFTGEQLRALAAYLDGLK</sequence>
<dbReference type="GO" id="GO:0004129">
    <property type="term" value="F:cytochrome-c oxidase activity"/>
    <property type="evidence" value="ECO:0007669"/>
    <property type="project" value="UniProtKB-EC"/>
</dbReference>
<dbReference type="AlphaFoldDB" id="A0A4R3LTB9"/>
<dbReference type="PROSITE" id="PS00078">
    <property type="entry name" value="COX2"/>
    <property type="match status" value="1"/>
</dbReference>
<evidence type="ECO:0000256" key="6">
    <source>
        <dbReference type="ARBA" id="ARBA00022692"/>
    </source>
</evidence>
<evidence type="ECO:0000256" key="8">
    <source>
        <dbReference type="ARBA" id="ARBA00022982"/>
    </source>
</evidence>
<dbReference type="InterPro" id="IPR036909">
    <property type="entry name" value="Cyt_c-like_dom_sf"/>
</dbReference>
<evidence type="ECO:0000259" key="18">
    <source>
        <dbReference type="PROSITE" id="PS50857"/>
    </source>
</evidence>
<evidence type="ECO:0000256" key="7">
    <source>
        <dbReference type="ARBA" id="ARBA00022723"/>
    </source>
</evidence>
<feature type="transmembrane region" description="Helical" evidence="17">
    <location>
        <begin position="31"/>
        <end position="54"/>
    </location>
</feature>
<protein>
    <recommendedName>
        <fullName evidence="14">Cytochrome aa3 subunit 2</fullName>
    </recommendedName>
</protein>
<evidence type="ECO:0000256" key="9">
    <source>
        <dbReference type="ARBA" id="ARBA00022989"/>
    </source>
</evidence>
<dbReference type="GO" id="GO:0016020">
    <property type="term" value="C:membrane"/>
    <property type="evidence" value="ECO:0007669"/>
    <property type="project" value="UniProtKB-SubCell"/>
</dbReference>
<keyword evidence="9 17" id="KW-1133">Transmembrane helix</keyword>
<dbReference type="PROSITE" id="PS50857">
    <property type="entry name" value="COX2_CUA"/>
    <property type="match status" value="1"/>
</dbReference>
<dbReference type="CDD" id="cd04213">
    <property type="entry name" value="CuRO_CcO_Caa3_II"/>
    <property type="match status" value="1"/>
</dbReference>
<dbReference type="GO" id="GO:0042773">
    <property type="term" value="P:ATP synthesis coupled electron transport"/>
    <property type="evidence" value="ECO:0007669"/>
    <property type="project" value="TreeGrafter"/>
</dbReference>
<evidence type="ECO:0000256" key="17">
    <source>
        <dbReference type="SAM" id="Phobius"/>
    </source>
</evidence>
<comment type="catalytic activity">
    <reaction evidence="15">
        <text>4 Fe(II)-[cytochrome c] + O2 + 8 H(+)(in) = 4 Fe(III)-[cytochrome c] + 2 H2O + 4 H(+)(out)</text>
        <dbReference type="Rhea" id="RHEA:11436"/>
        <dbReference type="Rhea" id="RHEA-COMP:10350"/>
        <dbReference type="Rhea" id="RHEA-COMP:14399"/>
        <dbReference type="ChEBI" id="CHEBI:15377"/>
        <dbReference type="ChEBI" id="CHEBI:15378"/>
        <dbReference type="ChEBI" id="CHEBI:15379"/>
        <dbReference type="ChEBI" id="CHEBI:29033"/>
        <dbReference type="ChEBI" id="CHEBI:29034"/>
        <dbReference type="EC" id="7.1.1.9"/>
    </reaction>
</comment>
<evidence type="ECO:0000256" key="4">
    <source>
        <dbReference type="ARBA" id="ARBA00022617"/>
    </source>
</evidence>
<feature type="domain" description="Cytochrome c" evidence="19">
    <location>
        <begin position="227"/>
        <end position="319"/>
    </location>
</feature>
<dbReference type="GO" id="GO:0020037">
    <property type="term" value="F:heme binding"/>
    <property type="evidence" value="ECO:0007669"/>
    <property type="project" value="InterPro"/>
</dbReference>
<dbReference type="SUPFAM" id="SSF46626">
    <property type="entry name" value="Cytochrome c"/>
    <property type="match status" value="1"/>
</dbReference>
<evidence type="ECO:0000256" key="14">
    <source>
        <dbReference type="ARBA" id="ARBA00031399"/>
    </source>
</evidence>
<dbReference type="PROSITE" id="PS51007">
    <property type="entry name" value="CYTC"/>
    <property type="match status" value="1"/>
</dbReference>
<keyword evidence="3" id="KW-0813">Transport</keyword>
<keyword evidence="6 17" id="KW-0812">Transmembrane</keyword>
<dbReference type="NCBIfam" id="TIGR02866">
    <property type="entry name" value="CoxB"/>
    <property type="match status" value="1"/>
</dbReference>
<evidence type="ECO:0000256" key="5">
    <source>
        <dbReference type="ARBA" id="ARBA00022660"/>
    </source>
</evidence>
<dbReference type="InterPro" id="IPR001505">
    <property type="entry name" value="Copper_CuA"/>
</dbReference>